<dbReference type="InParanoid" id="A0A482WLT3"/>
<reference evidence="1 2" key="1">
    <citation type="journal article" date="2017" name="Gigascience">
        <title>Genome sequence of the small brown planthopper, Laodelphax striatellus.</title>
        <authorList>
            <person name="Zhu J."/>
            <person name="Jiang F."/>
            <person name="Wang X."/>
            <person name="Yang P."/>
            <person name="Bao Y."/>
            <person name="Zhao W."/>
            <person name="Wang W."/>
            <person name="Lu H."/>
            <person name="Wang Q."/>
            <person name="Cui N."/>
            <person name="Li J."/>
            <person name="Chen X."/>
            <person name="Luo L."/>
            <person name="Yu J."/>
            <person name="Kang L."/>
            <person name="Cui F."/>
        </authorList>
    </citation>
    <scope>NUCLEOTIDE SEQUENCE [LARGE SCALE GENOMIC DNA]</scope>
    <source>
        <strain evidence="1">Lst14</strain>
    </source>
</reference>
<protein>
    <submittedName>
        <fullName evidence="1">Uncharacterized protein</fullName>
    </submittedName>
</protein>
<proteinExistence type="predicted"/>
<gene>
    <name evidence="1" type="ORF">LSTR_LSTR015011</name>
</gene>
<organism evidence="1 2">
    <name type="scientific">Laodelphax striatellus</name>
    <name type="common">Small brown planthopper</name>
    <name type="synonym">Delphax striatella</name>
    <dbReference type="NCBI Taxonomy" id="195883"/>
    <lineage>
        <taxon>Eukaryota</taxon>
        <taxon>Metazoa</taxon>
        <taxon>Ecdysozoa</taxon>
        <taxon>Arthropoda</taxon>
        <taxon>Hexapoda</taxon>
        <taxon>Insecta</taxon>
        <taxon>Pterygota</taxon>
        <taxon>Neoptera</taxon>
        <taxon>Paraneoptera</taxon>
        <taxon>Hemiptera</taxon>
        <taxon>Auchenorrhyncha</taxon>
        <taxon>Fulgoroidea</taxon>
        <taxon>Delphacidae</taxon>
        <taxon>Criomorphinae</taxon>
        <taxon>Laodelphax</taxon>
    </lineage>
</organism>
<keyword evidence="2" id="KW-1185">Reference proteome</keyword>
<evidence type="ECO:0000313" key="2">
    <source>
        <dbReference type="Proteomes" id="UP000291343"/>
    </source>
</evidence>
<sequence>MRNFANFSERLIGYNGSTVDKSILATLALPSGERAQRGLSIPEPICRTLCSARRTGYAKSALPKLSSSTLTKTIRLS</sequence>
<accession>A0A482WLT3</accession>
<dbReference type="EMBL" id="QKKF02031421">
    <property type="protein sequence ID" value="RZF34464.1"/>
    <property type="molecule type" value="Genomic_DNA"/>
</dbReference>
<dbReference type="AlphaFoldDB" id="A0A482WLT3"/>
<comment type="caution">
    <text evidence="1">The sequence shown here is derived from an EMBL/GenBank/DDBJ whole genome shotgun (WGS) entry which is preliminary data.</text>
</comment>
<name>A0A482WLT3_LAOST</name>
<dbReference type="Proteomes" id="UP000291343">
    <property type="component" value="Unassembled WGS sequence"/>
</dbReference>
<evidence type="ECO:0000313" key="1">
    <source>
        <dbReference type="EMBL" id="RZF34464.1"/>
    </source>
</evidence>